<evidence type="ECO:0000259" key="4">
    <source>
        <dbReference type="Pfam" id="PF24981"/>
    </source>
</evidence>
<dbReference type="SUPFAM" id="SSF49373">
    <property type="entry name" value="Invasin/intimin cell-adhesion fragments"/>
    <property type="match status" value="1"/>
</dbReference>
<name>A0A3L8PRW8_9GAMM</name>
<gene>
    <name evidence="5" type="ORF">D5018_18880</name>
</gene>
<dbReference type="PANTHER" id="PTHR24412:SF489">
    <property type="entry name" value="RING FINGER DOMAIN AND KELCH REPEAT-CONTAINING PROTEIN DDB_G0271372"/>
    <property type="match status" value="1"/>
</dbReference>
<dbReference type="SUPFAM" id="SSF117281">
    <property type="entry name" value="Kelch motif"/>
    <property type="match status" value="3"/>
</dbReference>
<feature type="domain" description="Attractin/MKLN-like beta-propeller" evidence="4">
    <location>
        <begin position="864"/>
        <end position="1078"/>
    </location>
</feature>
<evidence type="ECO:0000313" key="6">
    <source>
        <dbReference type="Proteomes" id="UP000281474"/>
    </source>
</evidence>
<feature type="domain" description="BIG2" evidence="3">
    <location>
        <begin position="354"/>
        <end position="399"/>
    </location>
</feature>
<evidence type="ECO:0000256" key="2">
    <source>
        <dbReference type="ARBA" id="ARBA00022737"/>
    </source>
</evidence>
<dbReference type="OrthoDB" id="246387at2"/>
<dbReference type="InterPro" id="IPR015915">
    <property type="entry name" value="Kelch-typ_b-propeller"/>
</dbReference>
<dbReference type="AlphaFoldDB" id="A0A3L8PRW8"/>
<evidence type="ECO:0000259" key="3">
    <source>
        <dbReference type="Pfam" id="PF02368"/>
    </source>
</evidence>
<dbReference type="PANTHER" id="PTHR24412">
    <property type="entry name" value="KELCH PROTEIN"/>
    <property type="match status" value="1"/>
</dbReference>
<sequence>MKKILIACSVGMLSACGGADKSSSPSPSTPDQPTANTAPVARNVVAKDQNGGSVVVGDLLQGSYTFFDKEQDKEQGTTFKWIIDGKTVSTEKNYKVKAEDQGKKIYFEVTPKAATGIATGKPVKAQAVQASNSPAPENNSPTAADVKIVDENGDSVALGDKLVGNYTYSDQENDAEKDSAYRWIINGEVVGTEKNYSIQDKDLGKSIVFEVTPKAAAGKNEAEAVKSAALAIPLPENESPVATSVSITDVNGGEVLIKDMLSGTYTYSDNENDAEKDSQYAWTIDGKLVGSDKTYQITPANRGKSIVFSVTPKAAAGKNEGVSVSSEALQISDKLLTQTIAFDENEMQAEVGDKVKNQTTADGTGALTFTSQDEEVATVDQEGTVTMLKVGSTKIKVTIAADDTYSSASAEYDLTVTEAKNPKIIALIGEQNTPMKILDADGKQFYSATNNCDALEGTDCENLYSKEIDDSEFIDDNAEQGQDAWVTIAKGNKVGKTVITAKFPQRMLHTASAVFKNKLWMFGGRKGNDGHNEVWHSEDGTVWSQVKQLDESKAFTKRQAAAVTEHNGKLWVFGGTYREGKQIIYSNELLVSEDGINWQKVEGTNPPKGRFLSKMVSFNGKLILLGGYGPDADSARLWSTVDGKQWTRNTSTAPLDSSFDFDLEVFDDRLWLIAGKDAYSTSSSDSNAVWSKTSLPSNVTSPHFVIEQNQLWVIDKEGRKYYAKKNASTQQYTWHHVNDSVAENTPTFAPRRLNNILSFKGKIWSIAGERISSQSVHNEILSTNIEDKTWKHHTTNGEFAPRYGASLNVLNGKLILSDGLAYQGRVDESWSLNKDGTWSRLAPTDSNKANSLDYSQVVSFKGKLWAIGGNSSTSALQSSNDGRDWDNHANANNEAVVKRSVHRVIVYQNKIWVIGGIHSRNRTNDVYSSEDGINWTKHSSNLPNISHHTITVLNNQMYIFGGIQGNVSSTNVWRKSATSDTWERVQVEASGVSLPTFHTSTIAGDDAIYIIGGYSASTSNASDKIYKLALNSDNTFTATTVATEVPFGPRYGVATIGYQGNIWVIGGRGQYDPSTNENIEYNDIWRSKDGDNWFKLYKTQVDMNELPAR</sequence>
<organism evidence="5 6">
    <name type="scientific">Parashewanella curva</name>
    <dbReference type="NCBI Taxonomy" id="2338552"/>
    <lineage>
        <taxon>Bacteria</taxon>
        <taxon>Pseudomonadati</taxon>
        <taxon>Pseudomonadota</taxon>
        <taxon>Gammaproteobacteria</taxon>
        <taxon>Alteromonadales</taxon>
        <taxon>Shewanellaceae</taxon>
        <taxon>Parashewanella</taxon>
    </lineage>
</organism>
<evidence type="ECO:0000313" key="5">
    <source>
        <dbReference type="EMBL" id="RLV58141.1"/>
    </source>
</evidence>
<comment type="caution">
    <text evidence="5">The sequence shown here is derived from an EMBL/GenBank/DDBJ whole genome shotgun (WGS) entry which is preliminary data.</text>
</comment>
<dbReference type="PROSITE" id="PS51257">
    <property type="entry name" value="PROKAR_LIPOPROTEIN"/>
    <property type="match status" value="1"/>
</dbReference>
<dbReference type="Gene3D" id="2.60.40.1080">
    <property type="match status" value="1"/>
</dbReference>
<keyword evidence="6" id="KW-1185">Reference proteome</keyword>
<dbReference type="Proteomes" id="UP000281474">
    <property type="component" value="Unassembled WGS sequence"/>
</dbReference>
<keyword evidence="1" id="KW-0880">Kelch repeat</keyword>
<dbReference type="Pfam" id="PF02368">
    <property type="entry name" value="Big_2"/>
    <property type="match status" value="1"/>
</dbReference>
<keyword evidence="2" id="KW-0677">Repeat</keyword>
<accession>A0A3L8PRW8</accession>
<protein>
    <submittedName>
        <fullName evidence="5">Uncharacterized protein</fullName>
    </submittedName>
</protein>
<reference evidence="5 6" key="1">
    <citation type="submission" date="2018-09" db="EMBL/GenBank/DDBJ databases">
        <title>Phylogeny of the Shewanellaceae, and recommendation for two new genera, Pseudoshewanella and Parashewanella.</title>
        <authorList>
            <person name="Wang G."/>
        </authorList>
    </citation>
    <scope>NUCLEOTIDE SEQUENCE [LARGE SCALE GENOMIC DNA]</scope>
    <source>
        <strain evidence="5 6">C51</strain>
    </source>
</reference>
<dbReference type="EMBL" id="QZEI01000094">
    <property type="protein sequence ID" value="RLV58141.1"/>
    <property type="molecule type" value="Genomic_DNA"/>
</dbReference>
<dbReference type="InterPro" id="IPR003343">
    <property type="entry name" value="Big_2"/>
</dbReference>
<evidence type="ECO:0000256" key="1">
    <source>
        <dbReference type="ARBA" id="ARBA00022441"/>
    </source>
</evidence>
<proteinExistence type="predicted"/>
<dbReference type="InterPro" id="IPR056737">
    <property type="entry name" value="Beta-prop_ATRN-MKLN-like"/>
</dbReference>
<dbReference type="InterPro" id="IPR008964">
    <property type="entry name" value="Invasin/intimin_cell_adhesion"/>
</dbReference>
<dbReference type="RefSeq" id="WP_121840540.1">
    <property type="nucleotide sequence ID" value="NZ_ML014843.1"/>
</dbReference>
<dbReference type="Gene3D" id="2.120.10.80">
    <property type="entry name" value="Kelch-type beta propeller"/>
    <property type="match status" value="3"/>
</dbReference>
<dbReference type="Pfam" id="PF24981">
    <property type="entry name" value="Beta-prop_ATRN-LZTR1"/>
    <property type="match status" value="1"/>
</dbReference>